<accession>A0ABV6N6N5</accession>
<proteinExistence type="predicted"/>
<reference evidence="2 3" key="1">
    <citation type="submission" date="2024-09" db="EMBL/GenBank/DDBJ databases">
        <authorList>
            <person name="Sun Q."/>
            <person name="Mori K."/>
        </authorList>
    </citation>
    <scope>NUCLEOTIDE SEQUENCE [LARGE SCALE GENOMIC DNA]</scope>
    <source>
        <strain evidence="2 3">TBRC 1432</strain>
    </source>
</reference>
<organism evidence="2 3">
    <name type="scientific">Kutzneria chonburiensis</name>
    <dbReference type="NCBI Taxonomy" id="1483604"/>
    <lineage>
        <taxon>Bacteria</taxon>
        <taxon>Bacillati</taxon>
        <taxon>Actinomycetota</taxon>
        <taxon>Actinomycetes</taxon>
        <taxon>Pseudonocardiales</taxon>
        <taxon>Pseudonocardiaceae</taxon>
        <taxon>Kutzneria</taxon>
    </lineage>
</organism>
<comment type="caution">
    <text evidence="2">The sequence shown here is derived from an EMBL/GenBank/DDBJ whole genome shotgun (WGS) entry which is preliminary data.</text>
</comment>
<feature type="domain" description="Adaptor protein ClpS core" evidence="1">
    <location>
        <begin position="3"/>
        <end position="67"/>
    </location>
</feature>
<dbReference type="Gene3D" id="3.30.1390.10">
    <property type="match status" value="1"/>
</dbReference>
<protein>
    <submittedName>
        <fullName evidence="2">ATP-dependent Clp protease adaptor ClpS</fullName>
    </submittedName>
</protein>
<dbReference type="InterPro" id="IPR003769">
    <property type="entry name" value="ClpS_core"/>
</dbReference>
<name>A0ABV6N6N5_9PSEU</name>
<evidence type="ECO:0000313" key="2">
    <source>
        <dbReference type="EMBL" id="MFC0548069.1"/>
    </source>
</evidence>
<dbReference type="EMBL" id="JBHLUD010000015">
    <property type="protein sequence ID" value="MFC0548069.1"/>
    <property type="molecule type" value="Genomic_DNA"/>
</dbReference>
<sequence>MTDWHVAVHNDEMNVFPVVVDVLNRVVGLKLDDAIAGTWRIHEQGSALISSTSRDAAEAMVARLHSYGIDASVGRSS</sequence>
<gene>
    <name evidence="2" type="ORF">ACFFH7_41645</name>
</gene>
<dbReference type="Proteomes" id="UP001589810">
    <property type="component" value="Unassembled WGS sequence"/>
</dbReference>
<dbReference type="SUPFAM" id="SSF54736">
    <property type="entry name" value="ClpS-like"/>
    <property type="match status" value="1"/>
</dbReference>
<evidence type="ECO:0000259" key="1">
    <source>
        <dbReference type="Pfam" id="PF02617"/>
    </source>
</evidence>
<dbReference type="Pfam" id="PF02617">
    <property type="entry name" value="ClpS"/>
    <property type="match status" value="1"/>
</dbReference>
<keyword evidence="3" id="KW-1185">Reference proteome</keyword>
<dbReference type="RefSeq" id="WP_379794581.1">
    <property type="nucleotide sequence ID" value="NZ_JBHLUD010000015.1"/>
</dbReference>
<dbReference type="GO" id="GO:0006508">
    <property type="term" value="P:proteolysis"/>
    <property type="evidence" value="ECO:0007669"/>
    <property type="project" value="UniProtKB-KW"/>
</dbReference>
<evidence type="ECO:0000313" key="3">
    <source>
        <dbReference type="Proteomes" id="UP001589810"/>
    </source>
</evidence>
<keyword evidence="2" id="KW-0645">Protease</keyword>
<dbReference type="InterPro" id="IPR014719">
    <property type="entry name" value="Ribosomal_bL12_C/ClpS-like"/>
</dbReference>
<dbReference type="GO" id="GO:0008233">
    <property type="term" value="F:peptidase activity"/>
    <property type="evidence" value="ECO:0007669"/>
    <property type="project" value="UniProtKB-KW"/>
</dbReference>
<keyword evidence="2" id="KW-0378">Hydrolase</keyword>